<protein>
    <submittedName>
        <fullName evidence="1">Uncharacterized protein</fullName>
    </submittedName>
</protein>
<organism evidence="1">
    <name type="scientific">virus sp. ctHG14</name>
    <dbReference type="NCBI Taxonomy" id="2827626"/>
    <lineage>
        <taxon>Viruses</taxon>
    </lineage>
</organism>
<sequence>MSDIDKCISALIKLSKSFGIDAKALPPCFNHITVTFNKKLYDGTLHRFNYAFELCLLENLDARQLLEYFEYVFFDKILEYFIECEKEAFNAEEFL</sequence>
<proteinExistence type="predicted"/>
<accession>A0A8S5RJY6</accession>
<name>A0A8S5RJY6_9VIRU</name>
<dbReference type="EMBL" id="BK059106">
    <property type="protein sequence ID" value="DAE31292.1"/>
    <property type="molecule type" value="Genomic_DNA"/>
</dbReference>
<reference evidence="1" key="1">
    <citation type="journal article" date="2021" name="Proc. Natl. Acad. Sci. U.S.A.">
        <title>A Catalog of Tens of Thousands of Viruses from Human Metagenomes Reveals Hidden Associations with Chronic Diseases.</title>
        <authorList>
            <person name="Tisza M.J."/>
            <person name="Buck C.B."/>
        </authorList>
    </citation>
    <scope>NUCLEOTIDE SEQUENCE</scope>
    <source>
        <strain evidence="1">CtHG14</strain>
    </source>
</reference>
<evidence type="ECO:0000313" key="1">
    <source>
        <dbReference type="EMBL" id="DAE31292.1"/>
    </source>
</evidence>